<dbReference type="PANTHER" id="PTHR40266:SF2">
    <property type="entry name" value="TOXIN HIGB-1"/>
    <property type="match status" value="1"/>
</dbReference>
<comment type="caution">
    <text evidence="1">The sequence shown here is derived from an EMBL/GenBank/DDBJ whole genome shotgun (WGS) entry which is preliminary data.</text>
</comment>
<dbReference type="Proteomes" id="UP000230564">
    <property type="component" value="Unassembled WGS sequence"/>
</dbReference>
<reference evidence="1 2" key="1">
    <citation type="submission" date="2017-09" db="EMBL/GenBank/DDBJ databases">
        <title>Depth-based differentiation of microbial function through sediment-hosted aquifers and enrichment of novel symbionts in the deep terrestrial subsurface.</title>
        <authorList>
            <person name="Probst A.J."/>
            <person name="Ladd B."/>
            <person name="Jarett J.K."/>
            <person name="Geller-Mcgrath D.E."/>
            <person name="Sieber C.M."/>
            <person name="Emerson J.B."/>
            <person name="Anantharaman K."/>
            <person name="Thomas B.C."/>
            <person name="Malmstrom R."/>
            <person name="Stieglmeier M."/>
            <person name="Klingl A."/>
            <person name="Woyke T."/>
            <person name="Ryan C.M."/>
            <person name="Banfield J.F."/>
        </authorList>
    </citation>
    <scope>NUCLEOTIDE SEQUENCE [LARGE SCALE GENOMIC DNA]</scope>
    <source>
        <strain evidence="1">CG11_big_fil_rev_8_21_14_0_20_36_20</strain>
    </source>
</reference>
<name>A0A2H0NE62_9BACT</name>
<proteinExistence type="predicted"/>
<dbReference type="AlphaFoldDB" id="A0A2H0NE62"/>
<sequence>MIKSFKSKEAKKIFNREYVRNLSSAIQRTAMRKLWMINAVVSISDLRVPPSNNLERLRGRRKGQYSVRINSQWRICFKWQQSDAHDVEIIDYH</sequence>
<organism evidence="1 2">
    <name type="scientific">Candidatus Komeilibacteria bacterium CG11_big_fil_rev_8_21_14_0_20_36_20</name>
    <dbReference type="NCBI Taxonomy" id="1974477"/>
    <lineage>
        <taxon>Bacteria</taxon>
        <taxon>Candidatus Komeiliibacteriota</taxon>
    </lineage>
</organism>
<evidence type="ECO:0000313" key="1">
    <source>
        <dbReference type="EMBL" id="PIR07190.1"/>
    </source>
</evidence>
<evidence type="ECO:0000313" key="2">
    <source>
        <dbReference type="Proteomes" id="UP000230564"/>
    </source>
</evidence>
<dbReference type="Pfam" id="PF05015">
    <property type="entry name" value="HigB-like_toxin"/>
    <property type="match status" value="1"/>
</dbReference>
<dbReference type="PANTHER" id="PTHR40266">
    <property type="entry name" value="TOXIN HIGB-1"/>
    <property type="match status" value="1"/>
</dbReference>
<dbReference type="InterPro" id="IPR007711">
    <property type="entry name" value="HigB-1"/>
</dbReference>
<dbReference type="InterPro" id="IPR035093">
    <property type="entry name" value="RelE/ParE_toxin_dom_sf"/>
</dbReference>
<dbReference type="SUPFAM" id="SSF143011">
    <property type="entry name" value="RelE-like"/>
    <property type="match status" value="1"/>
</dbReference>
<protein>
    <submittedName>
        <fullName evidence="1">Plasmid maintenance system killer</fullName>
    </submittedName>
</protein>
<dbReference type="Gene3D" id="3.30.2310.20">
    <property type="entry name" value="RelE-like"/>
    <property type="match status" value="1"/>
</dbReference>
<gene>
    <name evidence="1" type="ORF">COV55_00410</name>
</gene>
<dbReference type="EMBL" id="PCWQ01000006">
    <property type="protein sequence ID" value="PIR07190.1"/>
    <property type="molecule type" value="Genomic_DNA"/>
</dbReference>
<accession>A0A2H0NE62</accession>